<gene>
    <name evidence="3" type="ORF">P170DRAFT_466639</name>
</gene>
<evidence type="ECO:0000256" key="2">
    <source>
        <dbReference type="SAM" id="SignalP"/>
    </source>
</evidence>
<dbReference type="Proteomes" id="UP000234275">
    <property type="component" value="Unassembled WGS sequence"/>
</dbReference>
<dbReference type="OrthoDB" id="1523883at2759"/>
<reference evidence="3 4" key="1">
    <citation type="submission" date="2016-12" db="EMBL/GenBank/DDBJ databases">
        <title>The genomes of Aspergillus section Nigri reveals drivers in fungal speciation.</title>
        <authorList>
            <consortium name="DOE Joint Genome Institute"/>
            <person name="Vesth T.C."/>
            <person name="Nybo J."/>
            <person name="Theobald S."/>
            <person name="Brandl J."/>
            <person name="Frisvad J.C."/>
            <person name="Nielsen K.F."/>
            <person name="Lyhne E.K."/>
            <person name="Kogle M.E."/>
            <person name="Kuo A."/>
            <person name="Riley R."/>
            <person name="Clum A."/>
            <person name="Nolan M."/>
            <person name="Lipzen A."/>
            <person name="Salamov A."/>
            <person name="Henrissat B."/>
            <person name="Wiebenga A."/>
            <person name="De Vries R.P."/>
            <person name="Grigoriev I.V."/>
            <person name="Mortensen U.H."/>
            <person name="Andersen M.R."/>
            <person name="Baker S.E."/>
        </authorList>
    </citation>
    <scope>NUCLEOTIDE SEQUENCE [LARGE SCALE GENOMIC DNA]</scope>
    <source>
        <strain evidence="3 4">IBT 23096</strain>
    </source>
</reference>
<sequence length="166" mass="18456">MASGLIFDPLALLRVIPLASSTGTLVCATGELTHNSAWTQPDMRKKGDSLLPRWYSYVFPRTVSLVLVLNLTSIGSAAANLLTSGPRPRPWPLSRITFYWAGLFSAISHLVFVPWVAPRIQRIVEDLEGEREPTQEMEAWLGYHRIRMLLADAPAWLAFVGAVLVQ</sequence>
<accession>A0A2I2G3C2</accession>
<evidence type="ECO:0000313" key="3">
    <source>
        <dbReference type="EMBL" id="PLB47371.1"/>
    </source>
</evidence>
<feature type="chain" id="PRO_5014179697" evidence="2">
    <location>
        <begin position="22"/>
        <end position="166"/>
    </location>
</feature>
<proteinExistence type="predicted"/>
<dbReference type="AlphaFoldDB" id="A0A2I2G3C2"/>
<name>A0A2I2G3C2_9EURO</name>
<keyword evidence="2" id="KW-0732">Signal</keyword>
<dbReference type="EMBL" id="MSFO01000006">
    <property type="protein sequence ID" value="PLB47371.1"/>
    <property type="molecule type" value="Genomic_DNA"/>
</dbReference>
<protein>
    <submittedName>
        <fullName evidence="3">Putative integral membrane protein</fullName>
    </submittedName>
</protein>
<feature type="signal peptide" evidence="2">
    <location>
        <begin position="1"/>
        <end position="21"/>
    </location>
</feature>
<dbReference type="STRING" id="1392250.A0A2I2G3C2"/>
<evidence type="ECO:0000256" key="1">
    <source>
        <dbReference type="SAM" id="Phobius"/>
    </source>
</evidence>
<organism evidence="3 4">
    <name type="scientific">Aspergillus steynii IBT 23096</name>
    <dbReference type="NCBI Taxonomy" id="1392250"/>
    <lineage>
        <taxon>Eukaryota</taxon>
        <taxon>Fungi</taxon>
        <taxon>Dikarya</taxon>
        <taxon>Ascomycota</taxon>
        <taxon>Pezizomycotina</taxon>
        <taxon>Eurotiomycetes</taxon>
        <taxon>Eurotiomycetidae</taxon>
        <taxon>Eurotiales</taxon>
        <taxon>Aspergillaceae</taxon>
        <taxon>Aspergillus</taxon>
        <taxon>Aspergillus subgen. Circumdati</taxon>
    </lineage>
</organism>
<feature type="transmembrane region" description="Helical" evidence="1">
    <location>
        <begin position="54"/>
        <end position="78"/>
    </location>
</feature>
<keyword evidence="1" id="KW-1133">Transmembrane helix</keyword>
<dbReference type="RefSeq" id="XP_024702673.1">
    <property type="nucleotide sequence ID" value="XM_024852432.1"/>
</dbReference>
<feature type="transmembrane region" description="Helical" evidence="1">
    <location>
        <begin position="98"/>
        <end position="117"/>
    </location>
</feature>
<dbReference type="VEuPathDB" id="FungiDB:P170DRAFT_466639"/>
<comment type="caution">
    <text evidence="3">The sequence shown here is derived from an EMBL/GenBank/DDBJ whole genome shotgun (WGS) entry which is preliminary data.</text>
</comment>
<evidence type="ECO:0000313" key="4">
    <source>
        <dbReference type="Proteomes" id="UP000234275"/>
    </source>
</evidence>
<dbReference type="GeneID" id="36560130"/>
<keyword evidence="1" id="KW-0472">Membrane</keyword>
<keyword evidence="4" id="KW-1185">Reference proteome</keyword>
<keyword evidence="1" id="KW-0812">Transmembrane</keyword>